<evidence type="ECO:0000313" key="1">
    <source>
        <dbReference type="EMBL" id="CAG8720923.1"/>
    </source>
</evidence>
<evidence type="ECO:0000313" key="2">
    <source>
        <dbReference type="Proteomes" id="UP000789860"/>
    </source>
</evidence>
<name>A0ACA9PRA9_9GLOM</name>
<comment type="caution">
    <text evidence="1">The sequence shown here is derived from an EMBL/GenBank/DDBJ whole genome shotgun (WGS) entry which is preliminary data.</text>
</comment>
<sequence>NAIPHQLHKRTTRFGKCRLTTANGSIVIPDLLTVTISPDPVVPGKDDTFIVNGNLTKPITKNDSLVIFFSDNTDDPPPVVKLFTAQIPTGTTVNVTTNVPVPSPLPQQYSITVAIADQSVNPPDAKACAVAVAFVDGPPPSHDAL</sequence>
<proteinExistence type="predicted"/>
<protein>
    <submittedName>
        <fullName evidence="1">1580_t:CDS:1</fullName>
    </submittedName>
</protein>
<feature type="non-terminal residue" evidence="1">
    <location>
        <position position="145"/>
    </location>
</feature>
<dbReference type="Proteomes" id="UP000789860">
    <property type="component" value="Unassembled WGS sequence"/>
</dbReference>
<accession>A0ACA9PRA9</accession>
<keyword evidence="2" id="KW-1185">Reference proteome</keyword>
<organism evidence="1 2">
    <name type="scientific">Scutellospora calospora</name>
    <dbReference type="NCBI Taxonomy" id="85575"/>
    <lineage>
        <taxon>Eukaryota</taxon>
        <taxon>Fungi</taxon>
        <taxon>Fungi incertae sedis</taxon>
        <taxon>Mucoromycota</taxon>
        <taxon>Glomeromycotina</taxon>
        <taxon>Glomeromycetes</taxon>
        <taxon>Diversisporales</taxon>
        <taxon>Gigasporaceae</taxon>
        <taxon>Scutellospora</taxon>
    </lineage>
</organism>
<gene>
    <name evidence="1" type="ORF">SCALOS_LOCUS11254</name>
</gene>
<feature type="non-terminal residue" evidence="1">
    <location>
        <position position="1"/>
    </location>
</feature>
<dbReference type="EMBL" id="CAJVPM010047475">
    <property type="protein sequence ID" value="CAG8720923.1"/>
    <property type="molecule type" value="Genomic_DNA"/>
</dbReference>
<reference evidence="1" key="1">
    <citation type="submission" date="2021-06" db="EMBL/GenBank/DDBJ databases">
        <authorList>
            <person name="Kallberg Y."/>
            <person name="Tangrot J."/>
            <person name="Rosling A."/>
        </authorList>
    </citation>
    <scope>NUCLEOTIDE SEQUENCE</scope>
    <source>
        <strain evidence="1">AU212A</strain>
    </source>
</reference>